<reference evidence="4" key="1">
    <citation type="journal article" date="2014" name="Int. J. Syst. Evol. Microbiol.">
        <title>Complete genome sequence of Corynebacterium casei LMG S-19264T (=DSM 44701T), isolated from a smear-ripened cheese.</title>
        <authorList>
            <consortium name="US DOE Joint Genome Institute (JGI-PGF)"/>
            <person name="Walter F."/>
            <person name="Albersmeier A."/>
            <person name="Kalinowski J."/>
            <person name="Ruckert C."/>
        </authorList>
    </citation>
    <scope>NUCLEOTIDE SEQUENCE</scope>
    <source>
        <strain evidence="4">CGMCC 1.15290</strain>
    </source>
</reference>
<evidence type="ECO:0000313" key="4">
    <source>
        <dbReference type="EMBL" id="GGH60187.1"/>
    </source>
</evidence>
<keyword evidence="5" id="KW-1185">Reference proteome</keyword>
<feature type="region of interest" description="Disordered" evidence="2">
    <location>
        <begin position="69"/>
        <end position="157"/>
    </location>
</feature>
<feature type="domain" description="RRM" evidence="3">
    <location>
        <begin position="1"/>
        <end position="79"/>
    </location>
</feature>
<dbReference type="PANTHER" id="PTHR48027">
    <property type="entry name" value="HETEROGENEOUS NUCLEAR RIBONUCLEOPROTEIN 87F-RELATED"/>
    <property type="match status" value="1"/>
</dbReference>
<feature type="compositionally biased region" description="Gly residues" evidence="2">
    <location>
        <begin position="81"/>
        <end position="157"/>
    </location>
</feature>
<dbReference type="SMART" id="SM00360">
    <property type="entry name" value="RRM"/>
    <property type="match status" value="1"/>
</dbReference>
<dbReference type="AlphaFoldDB" id="A0A917MRX5"/>
<dbReference type="GO" id="GO:0003723">
    <property type="term" value="F:RNA binding"/>
    <property type="evidence" value="ECO:0007669"/>
    <property type="project" value="UniProtKB-KW"/>
</dbReference>
<sequence>MKLFVAGLTHDFDDVDLKEMFELYGDVTSAKVVVDRETGKSRGFGFVDMPDANDARQAIETLDGAGLKGKKMSVKEAEAQQGGGGNRGGGGYGGGNRGGGGGYGGGGNRGGGGGYGGGGNGGGYGGGGNGGGYGGGNRGGGGGGRDFGGGNGGGRRY</sequence>
<dbReference type="Pfam" id="PF00076">
    <property type="entry name" value="RRM_1"/>
    <property type="match status" value="1"/>
</dbReference>
<comment type="caution">
    <text evidence="4">The sequence shown here is derived from an EMBL/GenBank/DDBJ whole genome shotgun (WGS) entry which is preliminary data.</text>
</comment>
<dbReference type="EMBL" id="BMIB01000001">
    <property type="protein sequence ID" value="GGH60187.1"/>
    <property type="molecule type" value="Genomic_DNA"/>
</dbReference>
<dbReference type="InterPro" id="IPR012677">
    <property type="entry name" value="Nucleotide-bd_a/b_plait_sf"/>
</dbReference>
<evidence type="ECO:0000259" key="3">
    <source>
        <dbReference type="PROSITE" id="PS50102"/>
    </source>
</evidence>
<evidence type="ECO:0000313" key="5">
    <source>
        <dbReference type="Proteomes" id="UP000627292"/>
    </source>
</evidence>
<dbReference type="InterPro" id="IPR000504">
    <property type="entry name" value="RRM_dom"/>
</dbReference>
<dbReference type="Gene3D" id="3.30.70.330">
    <property type="match status" value="1"/>
</dbReference>
<organism evidence="4 5">
    <name type="scientific">Filimonas zeae</name>
    <dbReference type="NCBI Taxonomy" id="1737353"/>
    <lineage>
        <taxon>Bacteria</taxon>
        <taxon>Pseudomonadati</taxon>
        <taxon>Bacteroidota</taxon>
        <taxon>Chitinophagia</taxon>
        <taxon>Chitinophagales</taxon>
        <taxon>Chitinophagaceae</taxon>
        <taxon>Filimonas</taxon>
    </lineage>
</organism>
<proteinExistence type="predicted"/>
<dbReference type="InterPro" id="IPR035979">
    <property type="entry name" value="RBD_domain_sf"/>
</dbReference>
<reference evidence="4" key="2">
    <citation type="submission" date="2020-09" db="EMBL/GenBank/DDBJ databases">
        <authorList>
            <person name="Sun Q."/>
            <person name="Zhou Y."/>
        </authorList>
    </citation>
    <scope>NUCLEOTIDE SEQUENCE</scope>
    <source>
        <strain evidence="4">CGMCC 1.15290</strain>
    </source>
</reference>
<keyword evidence="1" id="KW-0694">RNA-binding</keyword>
<dbReference type="InterPro" id="IPR052462">
    <property type="entry name" value="SLIRP/GR-RBP-like"/>
</dbReference>
<evidence type="ECO:0000256" key="1">
    <source>
        <dbReference type="ARBA" id="ARBA00022884"/>
    </source>
</evidence>
<name>A0A917MRX5_9BACT</name>
<dbReference type="Proteomes" id="UP000627292">
    <property type="component" value="Unassembled WGS sequence"/>
</dbReference>
<accession>A0A917MRX5</accession>
<dbReference type="SUPFAM" id="SSF54928">
    <property type="entry name" value="RNA-binding domain, RBD"/>
    <property type="match status" value="1"/>
</dbReference>
<dbReference type="RefSeq" id="WP_188950662.1">
    <property type="nucleotide sequence ID" value="NZ_BMIB01000001.1"/>
</dbReference>
<gene>
    <name evidence="4" type="ORF">GCM10011379_07770</name>
</gene>
<evidence type="ECO:0000256" key="2">
    <source>
        <dbReference type="SAM" id="MobiDB-lite"/>
    </source>
</evidence>
<protein>
    <recommendedName>
        <fullName evidence="3">RRM domain-containing protein</fullName>
    </recommendedName>
</protein>
<dbReference type="PROSITE" id="PS50102">
    <property type="entry name" value="RRM"/>
    <property type="match status" value="1"/>
</dbReference>